<evidence type="ECO:0000256" key="3">
    <source>
        <dbReference type="ARBA" id="ARBA00022679"/>
    </source>
</evidence>
<feature type="region of interest" description="Disordered" evidence="7">
    <location>
        <begin position="189"/>
        <end position="220"/>
    </location>
</feature>
<dbReference type="GO" id="GO:0004674">
    <property type="term" value="F:protein serine/threonine kinase activity"/>
    <property type="evidence" value="ECO:0007669"/>
    <property type="project" value="UniProtKB-KW"/>
</dbReference>
<gene>
    <name evidence="9" type="primary">CDC7</name>
    <name evidence="9" type="ORF">RLOC_00002201</name>
</gene>
<dbReference type="PANTHER" id="PTHR44167:SF23">
    <property type="entry name" value="CDC7 KINASE, ISOFORM A-RELATED"/>
    <property type="match status" value="1"/>
</dbReference>
<dbReference type="InterPro" id="IPR011009">
    <property type="entry name" value="Kinase-like_dom_sf"/>
</dbReference>
<dbReference type="EC" id="2.7.11.1" evidence="1"/>
<feature type="domain" description="Protein kinase" evidence="8">
    <location>
        <begin position="1"/>
        <end position="475"/>
    </location>
</feature>
<protein>
    <recommendedName>
        <fullName evidence="1">non-specific serine/threonine protein kinase</fullName>
        <ecNumber evidence="1">2.7.11.1</ecNumber>
    </recommendedName>
</protein>
<evidence type="ECO:0000256" key="2">
    <source>
        <dbReference type="ARBA" id="ARBA00022527"/>
    </source>
</evidence>
<dbReference type="GO" id="GO:0005524">
    <property type="term" value="F:ATP binding"/>
    <property type="evidence" value="ECO:0007669"/>
    <property type="project" value="UniProtKB-KW"/>
</dbReference>
<dbReference type="GO" id="GO:0005634">
    <property type="term" value="C:nucleus"/>
    <property type="evidence" value="ECO:0007669"/>
    <property type="project" value="TreeGrafter"/>
</dbReference>
<dbReference type="Gene3D" id="1.10.510.10">
    <property type="entry name" value="Transferase(Phosphotransferase) domain 1"/>
    <property type="match status" value="1"/>
</dbReference>
<evidence type="ECO:0000256" key="1">
    <source>
        <dbReference type="ARBA" id="ARBA00012513"/>
    </source>
</evidence>
<dbReference type="Proteomes" id="UP000197619">
    <property type="component" value="Unassembled WGS sequence"/>
</dbReference>
<evidence type="ECO:0000256" key="4">
    <source>
        <dbReference type="ARBA" id="ARBA00022741"/>
    </source>
</evidence>
<name>A0A218VEG7_9PASE</name>
<sequence length="480" mass="53206">METVLKSPCDEQHPQQAEEFHGNLEQSSKVSGTFSSVYLATAQMQTGYEEKIALKHLIPTSHPLRIAAELQCLTVAGIQIFFQDILSSLSFEEVREYMFNLFKALRRIHHFGIVHRDVKPSNFLYNRQLKKYALVDFGLAQGTPDTKIELLKTAHSEDQQGSCLRTNPIVTLGNGVSVSVTAPKQIAQQSASKAADRRSSSLSKVQMKQGRGGKEDSVHHSVQRSVFGERNFNVYSSTYQENSSTKVRSIDSTGNEIEAESRVVNKFAFLSAIDMWSAGIIFLSLLSGRYPFFKASDDLTALAQIMTVRGSRETIQAARTFGMQALVMEEGGKCYLILCIESIIKCGFLCNFFPLGKSIVCTQVVPAQNLRTLCEKLRGTNSSCKRSQGEGPSRSDNITALSVAADKPCAPETLGKQIQHLQNFQESDGALETKAADMKGWDQVPDEAYDLLDKLLDLNPATRITAEEALLHPFFKDIRV</sequence>
<dbReference type="SUPFAM" id="SSF56112">
    <property type="entry name" value="Protein kinase-like (PK-like)"/>
    <property type="match status" value="1"/>
</dbReference>
<keyword evidence="5 9" id="KW-0418">Kinase</keyword>
<reference evidence="9 10" key="1">
    <citation type="submission" date="2017-05" db="EMBL/GenBank/DDBJ databases">
        <title>Genome of assembly of the Bengalese finch, Lonchura striata domestica.</title>
        <authorList>
            <person name="Colquitt B.M."/>
            <person name="Brainard M.S."/>
        </authorList>
    </citation>
    <scope>NUCLEOTIDE SEQUENCE [LARGE SCALE GENOMIC DNA]</scope>
    <source>
        <strain evidence="9">White83orange57</strain>
    </source>
</reference>
<dbReference type="SMART" id="SM00220">
    <property type="entry name" value="S_TKc"/>
    <property type="match status" value="1"/>
</dbReference>
<accession>A0A218VEG7</accession>
<evidence type="ECO:0000259" key="8">
    <source>
        <dbReference type="PROSITE" id="PS50011"/>
    </source>
</evidence>
<dbReference type="PROSITE" id="PS00108">
    <property type="entry name" value="PROTEIN_KINASE_ST"/>
    <property type="match status" value="1"/>
</dbReference>
<keyword evidence="9" id="KW-0131">Cell cycle</keyword>
<organism evidence="9 10">
    <name type="scientific">Lonchura striata</name>
    <name type="common">white-rumped munia</name>
    <dbReference type="NCBI Taxonomy" id="40157"/>
    <lineage>
        <taxon>Eukaryota</taxon>
        <taxon>Metazoa</taxon>
        <taxon>Chordata</taxon>
        <taxon>Craniata</taxon>
        <taxon>Vertebrata</taxon>
        <taxon>Euteleostomi</taxon>
        <taxon>Archelosauria</taxon>
        <taxon>Archosauria</taxon>
        <taxon>Dinosauria</taxon>
        <taxon>Saurischia</taxon>
        <taxon>Theropoda</taxon>
        <taxon>Coelurosauria</taxon>
        <taxon>Aves</taxon>
        <taxon>Neognathae</taxon>
        <taxon>Neoaves</taxon>
        <taxon>Telluraves</taxon>
        <taxon>Australaves</taxon>
        <taxon>Passeriformes</taxon>
        <taxon>Passeroidea</taxon>
        <taxon>Estrildidae</taxon>
        <taxon>Estrildinae</taxon>
        <taxon>Lonchura</taxon>
    </lineage>
</organism>
<comment type="caution">
    <text evidence="9">The sequence shown here is derived from an EMBL/GenBank/DDBJ whole genome shotgun (WGS) entry which is preliminary data.</text>
</comment>
<dbReference type="PANTHER" id="PTHR44167">
    <property type="entry name" value="OVARIAN-SPECIFIC SERINE/THREONINE-PROTEIN KINASE LOK-RELATED"/>
    <property type="match status" value="1"/>
</dbReference>
<keyword evidence="4" id="KW-0547">Nucleotide-binding</keyword>
<evidence type="ECO:0000313" key="9">
    <source>
        <dbReference type="EMBL" id="OWK64383.1"/>
    </source>
</evidence>
<dbReference type="GO" id="GO:0044773">
    <property type="term" value="P:mitotic DNA damage checkpoint signaling"/>
    <property type="evidence" value="ECO:0007669"/>
    <property type="project" value="TreeGrafter"/>
</dbReference>
<dbReference type="Pfam" id="PF00069">
    <property type="entry name" value="Pkinase"/>
    <property type="match status" value="1"/>
</dbReference>
<dbReference type="InterPro" id="IPR008271">
    <property type="entry name" value="Ser/Thr_kinase_AS"/>
</dbReference>
<dbReference type="InterPro" id="IPR000719">
    <property type="entry name" value="Prot_kinase_dom"/>
</dbReference>
<evidence type="ECO:0000313" key="10">
    <source>
        <dbReference type="Proteomes" id="UP000197619"/>
    </source>
</evidence>
<keyword evidence="9" id="KW-0132">Cell division</keyword>
<evidence type="ECO:0000256" key="6">
    <source>
        <dbReference type="ARBA" id="ARBA00022840"/>
    </source>
</evidence>
<dbReference type="PROSITE" id="PS50011">
    <property type="entry name" value="PROTEIN_KINASE_DOM"/>
    <property type="match status" value="1"/>
</dbReference>
<dbReference type="Gene3D" id="3.30.200.20">
    <property type="entry name" value="Phosphorylase Kinase, domain 1"/>
    <property type="match status" value="1"/>
</dbReference>
<keyword evidence="10" id="KW-1185">Reference proteome</keyword>
<dbReference type="AlphaFoldDB" id="A0A218VEG7"/>
<evidence type="ECO:0000256" key="5">
    <source>
        <dbReference type="ARBA" id="ARBA00022777"/>
    </source>
</evidence>
<dbReference type="EMBL" id="MUZQ01000002">
    <property type="protein sequence ID" value="OWK64383.1"/>
    <property type="molecule type" value="Genomic_DNA"/>
</dbReference>
<evidence type="ECO:0000256" key="7">
    <source>
        <dbReference type="SAM" id="MobiDB-lite"/>
    </source>
</evidence>
<proteinExistence type="predicted"/>
<keyword evidence="6" id="KW-0067">ATP-binding</keyword>
<dbReference type="GO" id="GO:0051301">
    <property type="term" value="P:cell division"/>
    <property type="evidence" value="ECO:0007669"/>
    <property type="project" value="UniProtKB-KW"/>
</dbReference>
<keyword evidence="2" id="KW-0723">Serine/threonine-protein kinase</keyword>
<keyword evidence="3" id="KW-0808">Transferase</keyword>